<dbReference type="EMBL" id="JFHR01000025">
    <property type="protein sequence ID" value="KEQ53267.1"/>
    <property type="molecule type" value="Genomic_DNA"/>
</dbReference>
<sequence>MTAEKRLIVQRDRYVTGVRESWRGYEREMLISLVRALDIAAYIHHFAGSPIDGEPGIRLRGAATALRPLLEAVRNLPGPIPWFRSNPQLAPAFDKHLLDCGRFSIAIRLAAMERYGMATARIVSEDRILIEVISDTEECAELEAQHAAVGRASAAMRTQWPTLAAELPEVRRKLTRYGRTHMGWFIAYDNDQFLVDHYRAQARIQAAGVVEAEALPASGMIGGRAFSDWSEASTAAYGTVLHHIDAAGRLRQRKPNLNMRDLLTIYARRDDIVEVLVERGNDHLRAQQLMAGLTLDAEGAASSEERHEIPLPYYIDAGEHFVLLPMFGGLMNPHAGLLDFLRRTYRGDWDRIVDGRENVFREDLRRLLPEPRYKVLEKGLKLRRKDKSTLTDADAVVLDRQTGVVVFVQMKWYDVYGFNLAERDSRRENLLTKGNEWVDKVHNWIDGRTCAEISRTYGWGEAADSAPQLLVMARHSSQFAGETRYDTRASWTSWHALTEEMNDPACDGFVAAIAPGRGRKLSRDNPDDTSIIEIPGMTVEVRTARQR</sequence>
<dbReference type="Proteomes" id="UP000028411">
    <property type="component" value="Unassembled WGS sequence"/>
</dbReference>
<proteinExistence type="predicted"/>
<comment type="caution">
    <text evidence="1">The sequence shown here is derived from an EMBL/GenBank/DDBJ whole genome shotgun (WGS) entry which is preliminary data.</text>
</comment>
<evidence type="ECO:0000313" key="1">
    <source>
        <dbReference type="EMBL" id="KEQ53267.1"/>
    </source>
</evidence>
<dbReference type="eggNOG" id="ENOG502Z9HH">
    <property type="taxonomic scope" value="Bacteria"/>
</dbReference>
<gene>
    <name evidence="1" type="ORF">BV95_02419</name>
</gene>
<reference evidence="1 2" key="1">
    <citation type="submission" date="2014-02" db="EMBL/GenBank/DDBJ databases">
        <title>Whole genome sequence of Sphingobium chlorophenolicum NBRC 16172.</title>
        <authorList>
            <person name="Gan H.M."/>
            <person name="Gan H.Y."/>
            <person name="Chew T.H."/>
            <person name="Savka M.A."/>
        </authorList>
    </citation>
    <scope>NUCLEOTIDE SEQUENCE [LARGE SCALE GENOMIC DNA]</scope>
    <source>
        <strain evidence="1 2">NBRC 16172</strain>
    </source>
</reference>
<dbReference type="OrthoDB" id="7596486at2"/>
<protein>
    <submittedName>
        <fullName evidence="1">Uncharacterized protein</fullName>
    </submittedName>
</protein>
<accession>A0A081RDJ4</accession>
<name>A0A081RDJ4_SPHCR</name>
<dbReference type="AlphaFoldDB" id="A0A081RDJ4"/>
<dbReference type="PATRIC" id="fig|46429.4.peg.2394"/>
<organism evidence="1 2">
    <name type="scientific">Sphingobium chlorophenolicum</name>
    <dbReference type="NCBI Taxonomy" id="46429"/>
    <lineage>
        <taxon>Bacteria</taxon>
        <taxon>Pseudomonadati</taxon>
        <taxon>Pseudomonadota</taxon>
        <taxon>Alphaproteobacteria</taxon>
        <taxon>Sphingomonadales</taxon>
        <taxon>Sphingomonadaceae</taxon>
        <taxon>Sphingobium</taxon>
    </lineage>
</organism>
<dbReference type="RefSeq" id="WP_037451908.1">
    <property type="nucleotide sequence ID" value="NZ_JFHR01000025.1"/>
</dbReference>
<evidence type="ECO:0000313" key="2">
    <source>
        <dbReference type="Proteomes" id="UP000028411"/>
    </source>
</evidence>